<protein>
    <submittedName>
        <fullName evidence="1">Uncharacterized protein</fullName>
    </submittedName>
</protein>
<dbReference type="KEGG" id="ssl:SS1G_11084"/>
<reference evidence="2" key="1">
    <citation type="journal article" date="2011" name="PLoS Genet.">
        <title>Genomic analysis of the necrotrophic fungal pathogens Sclerotinia sclerotiorum and Botrytis cinerea.</title>
        <authorList>
            <person name="Amselem J."/>
            <person name="Cuomo C.A."/>
            <person name="van Kan J.A."/>
            <person name="Viaud M."/>
            <person name="Benito E.P."/>
            <person name="Couloux A."/>
            <person name="Coutinho P.M."/>
            <person name="de Vries R.P."/>
            <person name="Dyer P.S."/>
            <person name="Fillinger S."/>
            <person name="Fournier E."/>
            <person name="Gout L."/>
            <person name="Hahn M."/>
            <person name="Kohn L."/>
            <person name="Lapalu N."/>
            <person name="Plummer K.M."/>
            <person name="Pradier J.M."/>
            <person name="Quevillon E."/>
            <person name="Sharon A."/>
            <person name="Simon A."/>
            <person name="ten Have A."/>
            <person name="Tudzynski B."/>
            <person name="Tudzynski P."/>
            <person name="Wincker P."/>
            <person name="Andrew M."/>
            <person name="Anthouard V."/>
            <person name="Beever R.E."/>
            <person name="Beffa R."/>
            <person name="Benoit I."/>
            <person name="Bouzid O."/>
            <person name="Brault B."/>
            <person name="Chen Z."/>
            <person name="Choquer M."/>
            <person name="Collemare J."/>
            <person name="Cotton P."/>
            <person name="Danchin E.G."/>
            <person name="Da Silva C."/>
            <person name="Gautier A."/>
            <person name="Giraud C."/>
            <person name="Giraud T."/>
            <person name="Gonzalez C."/>
            <person name="Grossetete S."/>
            <person name="Guldener U."/>
            <person name="Henrissat B."/>
            <person name="Howlett B.J."/>
            <person name="Kodira C."/>
            <person name="Kretschmer M."/>
            <person name="Lappartient A."/>
            <person name="Leroch M."/>
            <person name="Levis C."/>
            <person name="Mauceli E."/>
            <person name="Neuveglise C."/>
            <person name="Oeser B."/>
            <person name="Pearson M."/>
            <person name="Poulain J."/>
            <person name="Poussereau N."/>
            <person name="Quesneville H."/>
            <person name="Rascle C."/>
            <person name="Schumacher J."/>
            <person name="Segurens B."/>
            <person name="Sexton A."/>
            <person name="Silva E."/>
            <person name="Sirven C."/>
            <person name="Soanes D.M."/>
            <person name="Talbot N.J."/>
            <person name="Templeton M."/>
            <person name="Yandava C."/>
            <person name="Yarden O."/>
            <person name="Zeng Q."/>
            <person name="Rollins J.A."/>
            <person name="Lebrun M.H."/>
            <person name="Dickman M."/>
        </authorList>
    </citation>
    <scope>NUCLEOTIDE SEQUENCE [LARGE SCALE GENOMIC DNA]</scope>
    <source>
        <strain evidence="2">ATCC 18683 / 1980 / Ss-1</strain>
    </source>
</reference>
<evidence type="ECO:0000313" key="1">
    <source>
        <dbReference type="EMBL" id="EDN95208.1"/>
    </source>
</evidence>
<dbReference type="EMBL" id="CH476637">
    <property type="protein sequence ID" value="EDN95208.1"/>
    <property type="molecule type" value="Genomic_DNA"/>
</dbReference>
<dbReference type="Proteomes" id="UP000001312">
    <property type="component" value="Unassembled WGS sequence"/>
</dbReference>
<keyword evidence="2" id="KW-1185">Reference proteome</keyword>
<dbReference type="RefSeq" id="XP_001587843.1">
    <property type="nucleotide sequence ID" value="XM_001587793.1"/>
</dbReference>
<name>A7F0G6_SCLS1</name>
<dbReference type="GeneID" id="5483955"/>
<sequence length="54" mass="6175">MSINHFVLTIIGIYNDNTDDRLAEINMVLPIHWSQRNESLVNHASPGAKRIFDP</sequence>
<accession>A7F0G6</accession>
<dbReference type="AlphaFoldDB" id="A7F0G6"/>
<dbReference type="HOGENOM" id="CLU_3051812_0_0_1"/>
<proteinExistence type="predicted"/>
<gene>
    <name evidence="1" type="ORF">SS1G_11084</name>
</gene>
<dbReference type="InParanoid" id="A7F0G6"/>
<organism evidence="1 2">
    <name type="scientific">Sclerotinia sclerotiorum (strain ATCC 18683 / 1980 / Ss-1)</name>
    <name type="common">White mold</name>
    <name type="synonym">Whetzelinia sclerotiorum</name>
    <dbReference type="NCBI Taxonomy" id="665079"/>
    <lineage>
        <taxon>Eukaryota</taxon>
        <taxon>Fungi</taxon>
        <taxon>Dikarya</taxon>
        <taxon>Ascomycota</taxon>
        <taxon>Pezizomycotina</taxon>
        <taxon>Leotiomycetes</taxon>
        <taxon>Helotiales</taxon>
        <taxon>Sclerotiniaceae</taxon>
        <taxon>Sclerotinia</taxon>
    </lineage>
</organism>
<evidence type="ECO:0000313" key="2">
    <source>
        <dbReference type="Proteomes" id="UP000001312"/>
    </source>
</evidence>